<dbReference type="EMBL" id="VCEB01010902">
    <property type="protein sequence ID" value="KAB0337877.1"/>
    <property type="molecule type" value="Genomic_DNA"/>
</dbReference>
<keyword evidence="2" id="KW-0067">ATP-binding</keyword>
<dbReference type="AlphaFoldDB" id="A0A5N3UMI5"/>
<sequence>MSFFLYPQIQLKESIEGLPAKMNTELAESGLNLSVSQKQLVCLARAILRKNQILIIDKATSYVDPRTDELIQKKIRKRFFNCTVLTIAHRLSTIIDCEWIMVIITNEWSVTPTYFLMSKDNSTISFDFLGSFWNITSCPTSHALSEGIISEALSRYQAVSIEAVPVASLPKLDVHKSELWGGRRPKGCSRLQAVCLASWTRHHSRKQALPADFHERWGGIQDCPTVTLDF</sequence>
<evidence type="ECO:0000256" key="2">
    <source>
        <dbReference type="ARBA" id="ARBA00022840"/>
    </source>
</evidence>
<keyword evidence="1" id="KW-0547">Nucleotide-binding</keyword>
<reference evidence="3 4" key="1">
    <citation type="submission" date="2019-06" db="EMBL/GenBank/DDBJ databases">
        <title>Discovery of a novel chromosome fission-fusion reversal in muntjac.</title>
        <authorList>
            <person name="Mudd A.B."/>
            <person name="Bredeson J.V."/>
            <person name="Baum R."/>
            <person name="Hockemeyer D."/>
            <person name="Rokhsar D.S."/>
        </authorList>
    </citation>
    <scope>NUCLEOTIDE SEQUENCE [LARGE SCALE GENOMIC DNA]</scope>
    <source>
        <strain evidence="3">UCam_UCB_Mr</strain>
        <tissue evidence="3">Fibroblast cell line</tissue>
    </source>
</reference>
<evidence type="ECO:0000313" key="3">
    <source>
        <dbReference type="EMBL" id="KAB0337877.1"/>
    </source>
</evidence>
<protein>
    <submittedName>
        <fullName evidence="3">Uncharacterized protein</fullName>
    </submittedName>
</protein>
<dbReference type="SUPFAM" id="SSF52540">
    <property type="entry name" value="P-loop containing nucleoside triphosphate hydrolases"/>
    <property type="match status" value="1"/>
</dbReference>
<evidence type="ECO:0000313" key="4">
    <source>
        <dbReference type="Proteomes" id="UP000326062"/>
    </source>
</evidence>
<dbReference type="Proteomes" id="UP000326062">
    <property type="component" value="Unassembled WGS sequence"/>
</dbReference>
<comment type="caution">
    <text evidence="3">The sequence shown here is derived from an EMBL/GenBank/DDBJ whole genome shotgun (WGS) entry which is preliminary data.</text>
</comment>
<dbReference type="PANTHER" id="PTHR24223">
    <property type="entry name" value="ATP-BINDING CASSETTE SUB-FAMILY C"/>
    <property type="match status" value="1"/>
</dbReference>
<organism evidence="3 4">
    <name type="scientific">Muntiacus reevesi</name>
    <name type="common">Reeves' muntjac</name>
    <name type="synonym">Cervus reevesi</name>
    <dbReference type="NCBI Taxonomy" id="9886"/>
    <lineage>
        <taxon>Eukaryota</taxon>
        <taxon>Metazoa</taxon>
        <taxon>Chordata</taxon>
        <taxon>Craniata</taxon>
        <taxon>Vertebrata</taxon>
        <taxon>Euteleostomi</taxon>
        <taxon>Mammalia</taxon>
        <taxon>Eutheria</taxon>
        <taxon>Laurasiatheria</taxon>
        <taxon>Artiodactyla</taxon>
        <taxon>Ruminantia</taxon>
        <taxon>Pecora</taxon>
        <taxon>Cervidae</taxon>
        <taxon>Muntiacinae</taxon>
        <taxon>Muntiacus</taxon>
    </lineage>
</organism>
<name>A0A5N3UMI5_MUNRE</name>
<dbReference type="PANTHER" id="PTHR24223:SF357">
    <property type="entry name" value="ATP-BINDING CASSETTE SUB-FAMILY C MEMBER 4"/>
    <property type="match status" value="1"/>
</dbReference>
<accession>A0A5N3UMI5</accession>
<dbReference type="InterPro" id="IPR050173">
    <property type="entry name" value="ABC_transporter_C-like"/>
</dbReference>
<keyword evidence="4" id="KW-1185">Reference proteome</keyword>
<proteinExistence type="predicted"/>
<dbReference type="Gene3D" id="3.40.50.300">
    <property type="entry name" value="P-loop containing nucleotide triphosphate hydrolases"/>
    <property type="match status" value="1"/>
</dbReference>
<dbReference type="InterPro" id="IPR027417">
    <property type="entry name" value="P-loop_NTPase"/>
</dbReference>
<dbReference type="GO" id="GO:0005886">
    <property type="term" value="C:plasma membrane"/>
    <property type="evidence" value="ECO:0007669"/>
    <property type="project" value="TreeGrafter"/>
</dbReference>
<dbReference type="GO" id="GO:0005524">
    <property type="term" value="F:ATP binding"/>
    <property type="evidence" value="ECO:0007669"/>
    <property type="project" value="UniProtKB-KW"/>
</dbReference>
<evidence type="ECO:0000256" key="1">
    <source>
        <dbReference type="ARBA" id="ARBA00022741"/>
    </source>
</evidence>
<gene>
    <name evidence="3" type="ORF">FD755_025432</name>
</gene>
<dbReference type="GO" id="GO:0042626">
    <property type="term" value="F:ATPase-coupled transmembrane transporter activity"/>
    <property type="evidence" value="ECO:0007669"/>
    <property type="project" value="TreeGrafter"/>
</dbReference>